<dbReference type="InterPro" id="IPR009081">
    <property type="entry name" value="PP-bd_ACP"/>
</dbReference>
<organism evidence="2 3">
    <name type="scientific">Noviherbaspirillum denitrificans</name>
    <dbReference type="NCBI Taxonomy" id="1968433"/>
    <lineage>
        <taxon>Bacteria</taxon>
        <taxon>Pseudomonadati</taxon>
        <taxon>Pseudomonadota</taxon>
        <taxon>Betaproteobacteria</taxon>
        <taxon>Burkholderiales</taxon>
        <taxon>Oxalobacteraceae</taxon>
        <taxon>Noviherbaspirillum</taxon>
    </lineage>
</organism>
<dbReference type="Gene3D" id="1.10.1200.10">
    <property type="entry name" value="ACP-like"/>
    <property type="match status" value="1"/>
</dbReference>
<dbReference type="AlphaFoldDB" id="A0A254THX7"/>
<name>A0A254THX7_9BURK</name>
<proteinExistence type="predicted"/>
<dbReference type="Pfam" id="PF00550">
    <property type="entry name" value="PP-binding"/>
    <property type="match status" value="1"/>
</dbReference>
<reference evidence="2 3" key="1">
    <citation type="submission" date="2016-02" db="EMBL/GenBank/DDBJ databases">
        <authorList>
            <person name="Wen L."/>
            <person name="He K."/>
            <person name="Yang H."/>
        </authorList>
    </citation>
    <scope>NUCLEOTIDE SEQUENCE [LARGE SCALE GENOMIC DNA]</scope>
    <source>
        <strain evidence="2 3">TSA40</strain>
    </source>
</reference>
<dbReference type="PROSITE" id="PS50075">
    <property type="entry name" value="CARRIER"/>
    <property type="match status" value="1"/>
</dbReference>
<protein>
    <submittedName>
        <fullName evidence="2">Acyl carrier protein</fullName>
    </submittedName>
</protein>
<dbReference type="InterPro" id="IPR036736">
    <property type="entry name" value="ACP-like_sf"/>
</dbReference>
<dbReference type="OrthoDB" id="8527261at2"/>
<keyword evidence="3" id="KW-1185">Reference proteome</keyword>
<gene>
    <name evidence="2" type="ORF">AYR66_24845</name>
</gene>
<sequence length="83" mass="9019">MQYFDDVKNILCDTLGLTGTARSLTQDSAIMGGIPEFDSMAVVTVLTALEEHFGITVDDDEISASTFETLGTLVQFVERKLGE</sequence>
<dbReference type="RefSeq" id="WP_088709071.1">
    <property type="nucleotide sequence ID" value="NZ_LSTO01000001.1"/>
</dbReference>
<evidence type="ECO:0000313" key="2">
    <source>
        <dbReference type="EMBL" id="OWW22246.1"/>
    </source>
</evidence>
<evidence type="ECO:0000313" key="3">
    <source>
        <dbReference type="Proteomes" id="UP000197535"/>
    </source>
</evidence>
<dbReference type="EMBL" id="LSTO01000001">
    <property type="protein sequence ID" value="OWW22246.1"/>
    <property type="molecule type" value="Genomic_DNA"/>
</dbReference>
<dbReference type="SUPFAM" id="SSF47336">
    <property type="entry name" value="ACP-like"/>
    <property type="match status" value="1"/>
</dbReference>
<evidence type="ECO:0000259" key="1">
    <source>
        <dbReference type="PROSITE" id="PS50075"/>
    </source>
</evidence>
<dbReference type="Proteomes" id="UP000197535">
    <property type="component" value="Unassembled WGS sequence"/>
</dbReference>
<comment type="caution">
    <text evidence="2">The sequence shown here is derived from an EMBL/GenBank/DDBJ whole genome shotgun (WGS) entry which is preliminary data.</text>
</comment>
<feature type="domain" description="Carrier" evidence="1">
    <location>
        <begin position="1"/>
        <end position="81"/>
    </location>
</feature>
<accession>A0A254THX7</accession>